<protein>
    <submittedName>
        <fullName evidence="3">CD48 antigen</fullName>
    </submittedName>
</protein>
<dbReference type="PANTHER" id="PTHR21063">
    <property type="entry name" value="LFA-3"/>
    <property type="match status" value="1"/>
</dbReference>
<keyword evidence="1" id="KW-0472">Membrane</keyword>
<reference evidence="3 4" key="1">
    <citation type="submission" date="2022-01" db="EMBL/GenBank/DDBJ databases">
        <title>A high-quality chromosome-level genome assembly of rohu carp, Labeo rohita.</title>
        <authorList>
            <person name="Arick M.A. II"/>
            <person name="Hsu C.-Y."/>
            <person name="Magbanua Z."/>
            <person name="Pechanova O."/>
            <person name="Grover C."/>
            <person name="Miller E."/>
            <person name="Thrash A."/>
            <person name="Ezzel L."/>
            <person name="Alam S."/>
            <person name="Benzie J."/>
            <person name="Hamilton M."/>
            <person name="Karsi A."/>
            <person name="Lawrence M.L."/>
            <person name="Peterson D.G."/>
        </authorList>
    </citation>
    <scope>NUCLEOTIDE SEQUENCE [LARGE SCALE GENOMIC DNA]</scope>
    <source>
        <strain evidence="4">BAU-BD-2019</strain>
        <tissue evidence="3">Blood</tissue>
    </source>
</reference>
<evidence type="ECO:0000259" key="2">
    <source>
        <dbReference type="PROSITE" id="PS50835"/>
    </source>
</evidence>
<dbReference type="SUPFAM" id="SSF48726">
    <property type="entry name" value="Immunoglobulin"/>
    <property type="match status" value="3"/>
</dbReference>
<dbReference type="InterPro" id="IPR013783">
    <property type="entry name" value="Ig-like_fold"/>
</dbReference>
<dbReference type="Proteomes" id="UP000830375">
    <property type="component" value="Unassembled WGS sequence"/>
</dbReference>
<dbReference type="InterPro" id="IPR007110">
    <property type="entry name" value="Ig-like_dom"/>
</dbReference>
<feature type="transmembrane region" description="Helical" evidence="1">
    <location>
        <begin position="305"/>
        <end position="325"/>
    </location>
</feature>
<dbReference type="PANTHER" id="PTHR21063:SF4">
    <property type="entry name" value="CD48 ANTIGEN-RELATED"/>
    <property type="match status" value="1"/>
</dbReference>
<dbReference type="Gene3D" id="2.60.40.10">
    <property type="entry name" value="Immunoglobulins"/>
    <property type="match status" value="3"/>
</dbReference>
<evidence type="ECO:0000256" key="1">
    <source>
        <dbReference type="SAM" id="Phobius"/>
    </source>
</evidence>
<dbReference type="InterPro" id="IPR013106">
    <property type="entry name" value="Ig_V-set"/>
</dbReference>
<dbReference type="InterPro" id="IPR036179">
    <property type="entry name" value="Ig-like_dom_sf"/>
</dbReference>
<organism evidence="3 4">
    <name type="scientific">Labeo rohita</name>
    <name type="common">Indian major carp</name>
    <name type="synonym">Cyprinus rohita</name>
    <dbReference type="NCBI Taxonomy" id="84645"/>
    <lineage>
        <taxon>Eukaryota</taxon>
        <taxon>Metazoa</taxon>
        <taxon>Chordata</taxon>
        <taxon>Craniata</taxon>
        <taxon>Vertebrata</taxon>
        <taxon>Euteleostomi</taxon>
        <taxon>Actinopterygii</taxon>
        <taxon>Neopterygii</taxon>
        <taxon>Teleostei</taxon>
        <taxon>Ostariophysi</taxon>
        <taxon>Cypriniformes</taxon>
        <taxon>Cyprinidae</taxon>
        <taxon>Labeoninae</taxon>
        <taxon>Labeonini</taxon>
        <taxon>Labeo</taxon>
    </lineage>
</organism>
<dbReference type="SMART" id="SM00409">
    <property type="entry name" value="IG"/>
    <property type="match status" value="2"/>
</dbReference>
<accession>A0ABQ8L8C5</accession>
<keyword evidence="1" id="KW-1133">Transmembrane helix</keyword>
<gene>
    <name evidence="3" type="ORF">H4Q32_027262</name>
</gene>
<dbReference type="Pfam" id="PF07686">
    <property type="entry name" value="V-set"/>
    <property type="match status" value="1"/>
</dbReference>
<proteinExistence type="predicted"/>
<comment type="caution">
    <text evidence="3">The sequence shown here is derived from an EMBL/GenBank/DDBJ whole genome shotgun (WGS) entry which is preliminary data.</text>
</comment>
<evidence type="ECO:0000313" key="3">
    <source>
        <dbReference type="EMBL" id="KAI2646953.1"/>
    </source>
</evidence>
<dbReference type="EMBL" id="JACTAM010000708">
    <property type="protein sequence ID" value="KAI2646953.1"/>
    <property type="molecule type" value="Genomic_DNA"/>
</dbReference>
<keyword evidence="1" id="KW-0812">Transmembrane</keyword>
<sequence>MYVKEGRSVTLNSGLTNIKDDDVIQWKFGLQNTVIAEISKQNRKFLVYDGPYGSFRDRLKLNNQTGSLTITNTRTEHAGDYELEINSVVKTFSLTVNGAKYVSVTTGNSVTLNSGLTEIMDDNEILWRFGNKDNFIAEINKQAGRFAVHDDVLDGRFRDRLKLDNQTGSLTITNITTEHEGVYELRNKRTSSFPFVLTVFARLPVPVISSNSSQCSSSSSNCSLLCSVVNVSDVTLSWYKGNSLLSSISVSDLSISLSLPLEIERVDDSYSCVVAYSFTNQTTHLNTELCHTCSDSVHCCGSTEAVIRLVLSALVGVATVILLVYDIRSRRAEQDQAHTYQGWGHS</sequence>
<feature type="domain" description="Ig-like" evidence="2">
    <location>
        <begin position="204"/>
        <end position="286"/>
    </location>
</feature>
<keyword evidence="4" id="KW-1185">Reference proteome</keyword>
<dbReference type="PROSITE" id="PS50835">
    <property type="entry name" value="IG_LIKE"/>
    <property type="match status" value="1"/>
</dbReference>
<dbReference type="InterPro" id="IPR003599">
    <property type="entry name" value="Ig_sub"/>
</dbReference>
<name>A0ABQ8L8C5_LABRO</name>
<evidence type="ECO:0000313" key="4">
    <source>
        <dbReference type="Proteomes" id="UP000830375"/>
    </source>
</evidence>